<evidence type="ECO:0000313" key="1">
    <source>
        <dbReference type="EMBL" id="CAF0770137.1"/>
    </source>
</evidence>
<dbReference type="AlphaFoldDB" id="A0A813QPH3"/>
<evidence type="ECO:0000313" key="2">
    <source>
        <dbReference type="EMBL" id="CAF3607586.1"/>
    </source>
</evidence>
<dbReference type="EMBL" id="CAJNOE010000030">
    <property type="protein sequence ID" value="CAF0770137.1"/>
    <property type="molecule type" value="Genomic_DNA"/>
</dbReference>
<dbReference type="Proteomes" id="UP000663860">
    <property type="component" value="Unassembled WGS sequence"/>
</dbReference>
<protein>
    <submittedName>
        <fullName evidence="1">Uncharacterized protein</fullName>
    </submittedName>
</protein>
<gene>
    <name evidence="1" type="ORF">IZO911_LOCUS5232</name>
    <name evidence="2" type="ORF">KXQ929_LOCUS5467</name>
</gene>
<reference evidence="1" key="1">
    <citation type="submission" date="2021-02" db="EMBL/GenBank/DDBJ databases">
        <authorList>
            <person name="Nowell W R."/>
        </authorList>
    </citation>
    <scope>NUCLEOTIDE SEQUENCE</scope>
</reference>
<accession>A0A813QPH3</accession>
<name>A0A813QPH3_9BILA</name>
<dbReference type="EMBL" id="CAJOBB010000201">
    <property type="protein sequence ID" value="CAF3607586.1"/>
    <property type="molecule type" value="Genomic_DNA"/>
</dbReference>
<dbReference type="Proteomes" id="UP000663868">
    <property type="component" value="Unassembled WGS sequence"/>
</dbReference>
<comment type="caution">
    <text evidence="1">The sequence shown here is derived from an EMBL/GenBank/DDBJ whole genome shotgun (WGS) entry which is preliminary data.</text>
</comment>
<organism evidence="1 3">
    <name type="scientific">Adineta steineri</name>
    <dbReference type="NCBI Taxonomy" id="433720"/>
    <lineage>
        <taxon>Eukaryota</taxon>
        <taxon>Metazoa</taxon>
        <taxon>Spiralia</taxon>
        <taxon>Gnathifera</taxon>
        <taxon>Rotifera</taxon>
        <taxon>Eurotatoria</taxon>
        <taxon>Bdelloidea</taxon>
        <taxon>Adinetida</taxon>
        <taxon>Adinetidae</taxon>
        <taxon>Adineta</taxon>
    </lineage>
</organism>
<proteinExistence type="predicted"/>
<evidence type="ECO:0000313" key="3">
    <source>
        <dbReference type="Proteomes" id="UP000663860"/>
    </source>
</evidence>
<sequence length="139" mass="16362">MTSTIIDKFNTECTDYLNSQLNTNLLASPSVLINKTISNYYLNEYQRCINEQSNFINYINEKTACLNTLKSCENNIDVFIHRLKSIHEYELKQNEIFEQILHELTKISSSSKEERLRLLEQIDELITFKAKLSNVNDRF</sequence>